<evidence type="ECO:0000256" key="11">
    <source>
        <dbReference type="ARBA" id="ARBA00023157"/>
    </source>
</evidence>
<dbReference type="InterPro" id="IPR008427">
    <property type="entry name" value="Extracellular_membr_CFEM_dom"/>
</dbReference>
<sequence>MHPLLLLVTWAWFMSQILCSDLSNFLTQLPSCAESCVLDFVSASSCGTNATCLCTDPKLKDDVLPCVESHCLPRDALATINLTSVACDFPIRDKHEQFNILTITLIVITGVTVGLRFVEKIRYGPGLQVDDYVITGAFMKWKRKLAVASMFGVGTFVTVVSILRLRYLVAFGNSSNPTWDSFDTCYWSVIELNVGIWCACMPNLRVLMLKTFPRLQSSVDATPRSHQYNSSTAGRPIRVSSNTQGLSDNTMYRVRSGQGRKVDGSSSTAELVEMTRFTNETRSSLA</sequence>
<evidence type="ECO:0000256" key="1">
    <source>
        <dbReference type="ARBA" id="ARBA00004141"/>
    </source>
</evidence>
<evidence type="ECO:0000256" key="8">
    <source>
        <dbReference type="ARBA" id="ARBA00022729"/>
    </source>
</evidence>
<comment type="similarity">
    <text evidence="4">Belongs to the RBT5 family.</text>
</comment>
<dbReference type="InterPro" id="IPR049326">
    <property type="entry name" value="Rhodopsin_dom_fungi"/>
</dbReference>
<evidence type="ECO:0000256" key="12">
    <source>
        <dbReference type="ARBA" id="ARBA00023288"/>
    </source>
</evidence>
<dbReference type="Proteomes" id="UP000760494">
    <property type="component" value="Unassembled WGS sequence"/>
</dbReference>
<dbReference type="SMART" id="SM00747">
    <property type="entry name" value="CFEM"/>
    <property type="match status" value="1"/>
</dbReference>
<dbReference type="GO" id="GO:0098552">
    <property type="term" value="C:side of membrane"/>
    <property type="evidence" value="ECO:0007669"/>
    <property type="project" value="UniProtKB-KW"/>
</dbReference>
<dbReference type="PANTHER" id="PTHR33048:SF143">
    <property type="entry name" value="EXTRACELLULAR MEMBRANE PROTEIN CFEM DOMAIN-CONTAINING PROTEIN-RELATED"/>
    <property type="match status" value="1"/>
</dbReference>
<comment type="subcellular location">
    <subcellularLocation>
        <location evidence="2">Membrane</location>
        <topology evidence="2">Lipid-anchor</topology>
        <topology evidence="2">GPI-anchor</topology>
    </subcellularLocation>
    <subcellularLocation>
        <location evidence="1">Membrane</location>
        <topology evidence="1">Multi-pass membrane protein</topology>
    </subcellularLocation>
    <subcellularLocation>
        <location evidence="3">Secreted</location>
    </subcellularLocation>
</comment>
<keyword evidence="6" id="KW-0325">Glycoprotein</keyword>
<evidence type="ECO:0000256" key="9">
    <source>
        <dbReference type="ARBA" id="ARBA00022989"/>
    </source>
</evidence>
<dbReference type="GO" id="GO:0005576">
    <property type="term" value="C:extracellular region"/>
    <property type="evidence" value="ECO:0007669"/>
    <property type="project" value="UniProtKB-SubCell"/>
</dbReference>
<dbReference type="AlphaFoldDB" id="A0A5Q3DRX3"/>
<evidence type="ECO:0000256" key="3">
    <source>
        <dbReference type="ARBA" id="ARBA00004613"/>
    </source>
</evidence>
<evidence type="ECO:0000256" key="13">
    <source>
        <dbReference type="ARBA" id="ARBA00038359"/>
    </source>
</evidence>
<evidence type="ECO:0000313" key="17">
    <source>
        <dbReference type="Proteomes" id="UP000760494"/>
    </source>
</evidence>
<keyword evidence="10" id="KW-0472">Membrane</keyword>
<evidence type="ECO:0000256" key="6">
    <source>
        <dbReference type="ARBA" id="ARBA00022622"/>
    </source>
</evidence>
<evidence type="ECO:0000256" key="7">
    <source>
        <dbReference type="ARBA" id="ARBA00022692"/>
    </source>
</evidence>
<proteinExistence type="inferred from homology"/>
<evidence type="ECO:0000256" key="14">
    <source>
        <dbReference type="PROSITE-ProRule" id="PRU01356"/>
    </source>
</evidence>
<keyword evidence="8" id="KW-0732">Signal</keyword>
<feature type="domain" description="CFEM" evidence="15">
    <location>
        <begin position="4"/>
        <end position="114"/>
    </location>
</feature>
<comment type="caution">
    <text evidence="14">Lacks conserved residue(s) required for the propagation of feature annotation.</text>
</comment>
<evidence type="ECO:0000256" key="4">
    <source>
        <dbReference type="ARBA" id="ARBA00010031"/>
    </source>
</evidence>
<dbReference type="Pfam" id="PF20684">
    <property type="entry name" value="Fung_rhodopsin"/>
    <property type="match status" value="1"/>
</dbReference>
<keyword evidence="12" id="KW-0449">Lipoprotein</keyword>
<feature type="disulfide bond" evidence="14">
    <location>
        <begin position="54"/>
        <end position="87"/>
    </location>
</feature>
<name>A0A5Q3DRX3_FUSFU</name>
<gene>
    <name evidence="16" type="ORF">C2S_11045</name>
</gene>
<reference evidence="16" key="1">
    <citation type="submission" date="2019-05" db="EMBL/GenBank/DDBJ databases">
        <authorList>
            <person name="Piombo E."/>
        </authorList>
    </citation>
    <scope>NUCLEOTIDE SEQUENCE</scope>
    <source>
        <strain evidence="16">C2S</strain>
    </source>
</reference>
<evidence type="ECO:0000259" key="15">
    <source>
        <dbReference type="PROSITE" id="PS52012"/>
    </source>
</evidence>
<protein>
    <recommendedName>
        <fullName evidence="15">CFEM domain-containing protein</fullName>
    </recommendedName>
</protein>
<evidence type="ECO:0000256" key="5">
    <source>
        <dbReference type="ARBA" id="ARBA00022525"/>
    </source>
</evidence>
<evidence type="ECO:0000313" key="16">
    <source>
        <dbReference type="EMBL" id="VTT78385.1"/>
    </source>
</evidence>
<evidence type="ECO:0000256" key="2">
    <source>
        <dbReference type="ARBA" id="ARBA00004589"/>
    </source>
</evidence>
<evidence type="ECO:0000256" key="10">
    <source>
        <dbReference type="ARBA" id="ARBA00023136"/>
    </source>
</evidence>
<comment type="similarity">
    <text evidence="13">Belongs to the SAT4 family.</text>
</comment>
<dbReference type="EMBL" id="CABFJX010000392">
    <property type="protein sequence ID" value="VTT78385.1"/>
    <property type="molecule type" value="Genomic_DNA"/>
</dbReference>
<comment type="caution">
    <text evidence="16">The sequence shown here is derived from an EMBL/GenBank/DDBJ whole genome shotgun (WGS) entry which is preliminary data.</text>
</comment>
<dbReference type="PANTHER" id="PTHR33048">
    <property type="entry name" value="PTH11-LIKE INTEGRAL MEMBRANE PROTEIN (AFU_ORTHOLOGUE AFUA_5G11245)"/>
    <property type="match status" value="1"/>
</dbReference>
<keyword evidence="6" id="KW-0336">GPI-anchor</keyword>
<dbReference type="PROSITE" id="PS52012">
    <property type="entry name" value="CFEM"/>
    <property type="match status" value="1"/>
</dbReference>
<keyword evidence="5" id="KW-0964">Secreted</keyword>
<keyword evidence="11 14" id="KW-1015">Disulfide bond</keyword>
<dbReference type="InterPro" id="IPR052337">
    <property type="entry name" value="SAT4-like"/>
</dbReference>
<organism evidence="16 17">
    <name type="scientific">Fusarium fujikuroi</name>
    <name type="common">Bakanae and foot rot disease fungus</name>
    <name type="synonym">Gibberella fujikuroi</name>
    <dbReference type="NCBI Taxonomy" id="5127"/>
    <lineage>
        <taxon>Eukaryota</taxon>
        <taxon>Fungi</taxon>
        <taxon>Dikarya</taxon>
        <taxon>Ascomycota</taxon>
        <taxon>Pezizomycotina</taxon>
        <taxon>Sordariomycetes</taxon>
        <taxon>Hypocreomycetidae</taxon>
        <taxon>Hypocreales</taxon>
        <taxon>Nectriaceae</taxon>
        <taxon>Fusarium</taxon>
        <taxon>Fusarium fujikuroi species complex</taxon>
    </lineage>
</organism>
<keyword evidence="7" id="KW-0812">Transmembrane</keyword>
<keyword evidence="9" id="KW-1133">Transmembrane helix</keyword>
<accession>A0A5Q3DRX3</accession>
<dbReference type="Pfam" id="PF05730">
    <property type="entry name" value="CFEM"/>
    <property type="match status" value="1"/>
</dbReference>